<accession>A0ABV3L0L7</accession>
<sequence>MAVSLSGVAEYFADILEIGQENVEKGSVVLQSGGLRRSLRVSKVKRDEDMLSWDVFIEDEMFCKSMKSFGGVGVEIWRPDHTEKGNALSVHLRYLYPWPKGRKSLDSVLVRDIREFALPSLEFVQDRQDLGCLLLASDDVHRGKVWARLPSGNEPARLVKAFIIARQLGDSGLEEKAWEKLRRVSESDISWESGVQFLFRQAVADWARQYARKVNIPLDDLIQLKRRRP</sequence>
<dbReference type="Proteomes" id="UP001553148">
    <property type="component" value="Unassembled WGS sequence"/>
</dbReference>
<protein>
    <submittedName>
        <fullName evidence="1">Uncharacterized protein</fullName>
    </submittedName>
</protein>
<reference evidence="1 2" key="1">
    <citation type="submission" date="2024-06" db="EMBL/GenBank/DDBJ databases">
        <title>The Natural Products Discovery Center: Release of the First 8490 Sequenced Strains for Exploring Actinobacteria Biosynthetic Diversity.</title>
        <authorList>
            <person name="Kalkreuter E."/>
            <person name="Kautsar S.A."/>
            <person name="Yang D."/>
            <person name="Bader C.D."/>
            <person name="Teijaro C.N."/>
            <person name="Fluegel L."/>
            <person name="Davis C.M."/>
            <person name="Simpson J.R."/>
            <person name="Lauterbach L."/>
            <person name="Steele A.D."/>
            <person name="Gui C."/>
            <person name="Meng S."/>
            <person name="Li G."/>
            <person name="Viehrig K."/>
            <person name="Ye F."/>
            <person name="Su P."/>
            <person name="Kiefer A.F."/>
            <person name="Nichols A."/>
            <person name="Cepeda A.J."/>
            <person name="Yan W."/>
            <person name="Fan B."/>
            <person name="Jiang Y."/>
            <person name="Adhikari A."/>
            <person name="Zheng C.-J."/>
            <person name="Schuster L."/>
            <person name="Cowan T.M."/>
            <person name="Smanski M.J."/>
            <person name="Chevrette M.G."/>
            <person name="De Carvalho L.P.S."/>
            <person name="Shen B."/>
        </authorList>
    </citation>
    <scope>NUCLEOTIDE SEQUENCE [LARGE SCALE GENOMIC DNA]</scope>
    <source>
        <strain evidence="1 2">NPDC052360</strain>
    </source>
</reference>
<evidence type="ECO:0000313" key="2">
    <source>
        <dbReference type="Proteomes" id="UP001553148"/>
    </source>
</evidence>
<comment type="caution">
    <text evidence="1">The sequence shown here is derived from an EMBL/GenBank/DDBJ whole genome shotgun (WGS) entry which is preliminary data.</text>
</comment>
<dbReference type="RefSeq" id="WP_162655668.1">
    <property type="nucleotide sequence ID" value="NZ_JBFAUJ010000032.1"/>
</dbReference>
<evidence type="ECO:0000313" key="1">
    <source>
        <dbReference type="EMBL" id="MEV8465078.1"/>
    </source>
</evidence>
<proteinExistence type="predicted"/>
<keyword evidence="2" id="KW-1185">Reference proteome</keyword>
<gene>
    <name evidence="1" type="ORF">AB0470_36710</name>
</gene>
<name>A0ABV3L0L7_STRGS</name>
<organism evidence="1 2">
    <name type="scientific">Streptomyces griseosporeus</name>
    <dbReference type="NCBI Taxonomy" id="1910"/>
    <lineage>
        <taxon>Bacteria</taxon>
        <taxon>Bacillati</taxon>
        <taxon>Actinomycetota</taxon>
        <taxon>Actinomycetes</taxon>
        <taxon>Kitasatosporales</taxon>
        <taxon>Streptomycetaceae</taxon>
        <taxon>Streptomyces</taxon>
    </lineage>
</organism>
<dbReference type="EMBL" id="JBFAUJ010000032">
    <property type="protein sequence ID" value="MEV8465078.1"/>
    <property type="molecule type" value="Genomic_DNA"/>
</dbReference>